<dbReference type="SUPFAM" id="SSF50331">
    <property type="entry name" value="MOP-like"/>
    <property type="match status" value="1"/>
</dbReference>
<keyword evidence="2" id="KW-0547">Nucleotide-binding</keyword>
<dbReference type="SMART" id="SM00382">
    <property type="entry name" value="AAA"/>
    <property type="match status" value="1"/>
</dbReference>
<dbReference type="Gene3D" id="3.40.50.300">
    <property type="entry name" value="P-loop containing nucleotide triphosphate hydrolases"/>
    <property type="match status" value="1"/>
</dbReference>
<dbReference type="SUPFAM" id="SSF52540">
    <property type="entry name" value="P-loop containing nucleoside triphosphate hydrolases"/>
    <property type="match status" value="1"/>
</dbReference>
<dbReference type="InterPro" id="IPR017871">
    <property type="entry name" value="ABC_transporter-like_CS"/>
</dbReference>
<dbReference type="InterPro" id="IPR027417">
    <property type="entry name" value="P-loop_NTPase"/>
</dbReference>
<reference evidence="5 6" key="1">
    <citation type="submission" date="2018-10" db="EMBL/GenBank/DDBJ databases">
        <title>Genomic Encyclopedia of Type Strains, Phase IV (KMG-IV): sequencing the most valuable type-strain genomes for metagenomic binning, comparative biology and taxonomic classification.</title>
        <authorList>
            <person name="Goeker M."/>
        </authorList>
    </citation>
    <scope>NUCLEOTIDE SEQUENCE [LARGE SCALE GENOMIC DNA]</scope>
    <source>
        <strain evidence="5 6">DSM 15521</strain>
    </source>
</reference>
<sequence>MLKVSVRKEFKNFSLDVNFKSESQVTALFAPSGSGKSLTLQAVAGLIEPDSGRIEVNGKLLFDSEREVNLPPQERKVGYLFQEYALFPHMTVHQNVTYGAKDRRRVEELLKTLKIENLKDKYPKQISGGQKQRVALARALASQPEILLLDEPFSALDRNLKEELWKELKGILEIYRIPTILVTHDPEELFELAEWIVVMNNGKVIQEGEPNEVFFNPESVETAKLLGHRSFVEGTVKEVGKFTAVELPSGRVLKCRKGNFKVGEKVSVSILPNSLALSLADETNRVEMVVKKVEKGREISRVYATFEGKEVELHIPSSLSPNFLLQEGRESTFYLSAHHLPVIGRKNEEES</sequence>
<organism evidence="5 6">
    <name type="scientific">Thermovibrio guaymasensis</name>
    <dbReference type="NCBI Taxonomy" id="240167"/>
    <lineage>
        <taxon>Bacteria</taxon>
        <taxon>Pseudomonadati</taxon>
        <taxon>Aquificota</taxon>
        <taxon>Aquificia</taxon>
        <taxon>Desulfurobacteriales</taxon>
        <taxon>Desulfurobacteriaceae</taxon>
        <taxon>Thermovibrio</taxon>
    </lineage>
</organism>
<keyword evidence="1" id="KW-0813">Transport</keyword>
<dbReference type="PROSITE" id="PS50893">
    <property type="entry name" value="ABC_TRANSPORTER_2"/>
    <property type="match status" value="1"/>
</dbReference>
<comment type="caution">
    <text evidence="5">The sequence shown here is derived from an EMBL/GenBank/DDBJ whole genome shotgun (WGS) entry which is preliminary data.</text>
</comment>
<dbReference type="AlphaFoldDB" id="A0A420W8Y7"/>
<dbReference type="RefSeq" id="WP_121169970.1">
    <property type="nucleotide sequence ID" value="NZ_RBIE01000001.1"/>
</dbReference>
<dbReference type="InterPro" id="IPR003593">
    <property type="entry name" value="AAA+_ATPase"/>
</dbReference>
<dbReference type="InterPro" id="IPR003439">
    <property type="entry name" value="ABC_transporter-like_ATP-bd"/>
</dbReference>
<feature type="domain" description="ABC transporter" evidence="4">
    <location>
        <begin position="1"/>
        <end position="226"/>
    </location>
</feature>
<evidence type="ECO:0000256" key="3">
    <source>
        <dbReference type="ARBA" id="ARBA00022840"/>
    </source>
</evidence>
<dbReference type="GO" id="GO:0005524">
    <property type="term" value="F:ATP binding"/>
    <property type="evidence" value="ECO:0007669"/>
    <property type="project" value="UniProtKB-KW"/>
</dbReference>
<dbReference type="PROSITE" id="PS00211">
    <property type="entry name" value="ABC_TRANSPORTER_1"/>
    <property type="match status" value="1"/>
</dbReference>
<dbReference type="OrthoDB" id="9802264at2"/>
<keyword evidence="6" id="KW-1185">Reference proteome</keyword>
<evidence type="ECO:0000313" key="6">
    <source>
        <dbReference type="Proteomes" id="UP000280881"/>
    </source>
</evidence>
<protein>
    <submittedName>
        <fullName evidence="5">Molybdate transport system ATP-binding protein</fullName>
    </submittedName>
</protein>
<evidence type="ECO:0000256" key="1">
    <source>
        <dbReference type="ARBA" id="ARBA00022448"/>
    </source>
</evidence>
<accession>A0A420W8Y7</accession>
<proteinExistence type="predicted"/>
<keyword evidence="3 5" id="KW-0067">ATP-binding</keyword>
<evidence type="ECO:0000256" key="2">
    <source>
        <dbReference type="ARBA" id="ARBA00022741"/>
    </source>
</evidence>
<evidence type="ECO:0000313" key="5">
    <source>
        <dbReference type="EMBL" id="RKQ63735.1"/>
    </source>
</evidence>
<dbReference type="PANTHER" id="PTHR42781:SF4">
    <property type="entry name" value="SPERMIDINE_PUTRESCINE IMPORT ATP-BINDING PROTEIN POTA"/>
    <property type="match status" value="1"/>
</dbReference>
<gene>
    <name evidence="5" type="ORF">C7457_0615</name>
</gene>
<dbReference type="InterPro" id="IPR008995">
    <property type="entry name" value="Mo/tungstate-bd_C_term_dom"/>
</dbReference>
<dbReference type="Proteomes" id="UP000280881">
    <property type="component" value="Unassembled WGS sequence"/>
</dbReference>
<evidence type="ECO:0000259" key="4">
    <source>
        <dbReference type="PROSITE" id="PS50893"/>
    </source>
</evidence>
<dbReference type="Pfam" id="PF00005">
    <property type="entry name" value="ABC_tran"/>
    <property type="match status" value="1"/>
</dbReference>
<dbReference type="EMBL" id="RBIE01000001">
    <property type="protein sequence ID" value="RKQ63735.1"/>
    <property type="molecule type" value="Genomic_DNA"/>
</dbReference>
<dbReference type="PANTHER" id="PTHR42781">
    <property type="entry name" value="SPERMIDINE/PUTRESCINE IMPORT ATP-BINDING PROTEIN POTA"/>
    <property type="match status" value="1"/>
</dbReference>
<dbReference type="GO" id="GO:0016887">
    <property type="term" value="F:ATP hydrolysis activity"/>
    <property type="evidence" value="ECO:0007669"/>
    <property type="project" value="InterPro"/>
</dbReference>
<dbReference type="InterPro" id="IPR050093">
    <property type="entry name" value="ABC_SmlMolc_Importer"/>
</dbReference>
<name>A0A420W8Y7_9BACT</name>